<reference evidence="1 2" key="1">
    <citation type="submission" date="2018-04" db="EMBL/GenBank/DDBJ databases">
        <title>Subsurface microbial communities from deep shales in Ohio and West Virginia, USA.</title>
        <authorList>
            <person name="Wrighton K."/>
        </authorList>
    </citation>
    <scope>NUCLEOTIDE SEQUENCE [LARGE SCALE GENOMIC DNA]</scope>
    <source>
        <strain evidence="1 2">WC1</strain>
    </source>
</reference>
<evidence type="ECO:0000313" key="1">
    <source>
        <dbReference type="EMBL" id="PTV98620.1"/>
    </source>
</evidence>
<dbReference type="AlphaFoldDB" id="A0A2T5RJ95"/>
<name>A0A2T5RJ95_9FIRM</name>
<dbReference type="RefSeq" id="WP_108140160.1">
    <property type="nucleotide sequence ID" value="NZ_QAXS01000015.1"/>
</dbReference>
<gene>
    <name evidence="1" type="ORF">C8C76_11526</name>
</gene>
<protein>
    <submittedName>
        <fullName evidence="1">Uncharacterized protein</fullName>
    </submittedName>
</protein>
<evidence type="ECO:0000313" key="2">
    <source>
        <dbReference type="Proteomes" id="UP000244089"/>
    </source>
</evidence>
<organism evidence="1 2">
    <name type="scientific">Halanaerobium saccharolyticum</name>
    <dbReference type="NCBI Taxonomy" id="43595"/>
    <lineage>
        <taxon>Bacteria</taxon>
        <taxon>Bacillati</taxon>
        <taxon>Bacillota</taxon>
        <taxon>Clostridia</taxon>
        <taxon>Halanaerobiales</taxon>
        <taxon>Halanaerobiaceae</taxon>
        <taxon>Halanaerobium</taxon>
    </lineage>
</organism>
<sequence>MLSEKVRIAKQKELLNYVDDIRNTAADMEMTICPLVKEMQLESIEFRVKKVKALINELC</sequence>
<dbReference type="Proteomes" id="UP000244089">
    <property type="component" value="Unassembled WGS sequence"/>
</dbReference>
<proteinExistence type="predicted"/>
<accession>A0A2T5RJ95</accession>
<dbReference type="EMBL" id="QAXS01000015">
    <property type="protein sequence ID" value="PTV98620.1"/>
    <property type="molecule type" value="Genomic_DNA"/>
</dbReference>
<comment type="caution">
    <text evidence="1">The sequence shown here is derived from an EMBL/GenBank/DDBJ whole genome shotgun (WGS) entry which is preliminary data.</text>
</comment>